<evidence type="ECO:0000313" key="2">
    <source>
        <dbReference type="EMBL" id="KAL0069980.1"/>
    </source>
</evidence>
<comment type="caution">
    <text evidence="2">The sequence shown here is derived from an EMBL/GenBank/DDBJ whole genome shotgun (WGS) entry which is preliminary data.</text>
</comment>
<organism evidence="2 3">
    <name type="scientific">Marasmius tenuissimus</name>
    <dbReference type="NCBI Taxonomy" id="585030"/>
    <lineage>
        <taxon>Eukaryota</taxon>
        <taxon>Fungi</taxon>
        <taxon>Dikarya</taxon>
        <taxon>Basidiomycota</taxon>
        <taxon>Agaricomycotina</taxon>
        <taxon>Agaricomycetes</taxon>
        <taxon>Agaricomycetidae</taxon>
        <taxon>Agaricales</taxon>
        <taxon>Marasmiineae</taxon>
        <taxon>Marasmiaceae</taxon>
        <taxon>Marasmius</taxon>
    </lineage>
</organism>
<reference evidence="2 3" key="1">
    <citation type="submission" date="2024-05" db="EMBL/GenBank/DDBJ databases">
        <title>A draft genome resource for the thread blight pathogen Marasmius tenuissimus strain MS-2.</title>
        <authorList>
            <person name="Yulfo-Soto G.E."/>
            <person name="Baruah I.K."/>
            <person name="Amoako-Attah I."/>
            <person name="Bukari Y."/>
            <person name="Meinhardt L.W."/>
            <person name="Bailey B.A."/>
            <person name="Cohen S.P."/>
        </authorList>
    </citation>
    <scope>NUCLEOTIDE SEQUENCE [LARGE SCALE GENOMIC DNA]</scope>
    <source>
        <strain evidence="2 3">MS-2</strain>
    </source>
</reference>
<name>A0ABR3A8W9_9AGAR</name>
<sequence>MHPLEGITTRADGTAQLETFRLVECRNIHNMQIHRFEWAFGLDWLGLDVESDINTVSIHKDLIHYLKQEKLAFTPSPSILNKALSMMEKNKLVSSADERQLFEQFGKGPWEYVLFPLEDGREELPALFHRSLDGSITPLHLDTSDPKALPRFTSMIHPLVVILHRKLNDIGRDQVDPSLLDHVFRPMQQLMIRWPSWTHNRFMPQPTSPKRKRPGIDVPCPYSSSDSECSSSYTSRSSDDSESWRDPEPVKEVTKHDPRIESWSRQTKTPSDHAASDPVLEQYSMEVSRPTAEVLARLDEAMGLRYERLKLILDSKPSRSDRSSRASKRSRRS</sequence>
<proteinExistence type="predicted"/>
<accession>A0ABR3A8W9</accession>
<feature type="compositionally biased region" description="Basic and acidic residues" evidence="1">
    <location>
        <begin position="312"/>
        <end position="324"/>
    </location>
</feature>
<dbReference type="EMBL" id="JBBXMP010000009">
    <property type="protein sequence ID" value="KAL0069980.1"/>
    <property type="molecule type" value="Genomic_DNA"/>
</dbReference>
<evidence type="ECO:0000313" key="3">
    <source>
        <dbReference type="Proteomes" id="UP001437256"/>
    </source>
</evidence>
<feature type="compositionally biased region" description="Basic and acidic residues" evidence="1">
    <location>
        <begin position="237"/>
        <end position="262"/>
    </location>
</feature>
<protein>
    <submittedName>
        <fullName evidence="2">Uncharacterized protein</fullName>
    </submittedName>
</protein>
<evidence type="ECO:0000256" key="1">
    <source>
        <dbReference type="SAM" id="MobiDB-lite"/>
    </source>
</evidence>
<keyword evidence="3" id="KW-1185">Reference proteome</keyword>
<feature type="region of interest" description="Disordered" evidence="1">
    <location>
        <begin position="203"/>
        <end position="280"/>
    </location>
</feature>
<feature type="region of interest" description="Disordered" evidence="1">
    <location>
        <begin position="312"/>
        <end position="333"/>
    </location>
</feature>
<dbReference type="Proteomes" id="UP001437256">
    <property type="component" value="Unassembled WGS sequence"/>
</dbReference>
<gene>
    <name evidence="2" type="ORF">AAF712_002877</name>
</gene>
<feature type="compositionally biased region" description="Low complexity" evidence="1">
    <location>
        <begin position="223"/>
        <end position="236"/>
    </location>
</feature>